<keyword evidence="2" id="KW-1185">Reference proteome</keyword>
<dbReference type="Proteomes" id="UP001368328">
    <property type="component" value="Chromosome"/>
</dbReference>
<dbReference type="EMBL" id="CP147403">
    <property type="protein sequence ID" value="WXB87085.1"/>
    <property type="molecule type" value="Genomic_DNA"/>
</dbReference>
<reference evidence="1 2" key="1">
    <citation type="submission" date="2024-02" db="EMBL/GenBank/DDBJ databases">
        <title>Seven novel Bacillus-like species.</title>
        <authorList>
            <person name="Liu G."/>
        </authorList>
    </citation>
    <scope>NUCLEOTIDE SEQUENCE [LARGE SCALE GENOMIC DNA]</scope>
    <source>
        <strain evidence="1 2">FJAT-53654</strain>
    </source>
</reference>
<dbReference type="RefSeq" id="WP_338786353.1">
    <property type="nucleotide sequence ID" value="NZ_CP147403.1"/>
</dbReference>
<protein>
    <submittedName>
        <fullName evidence="1">Uncharacterized protein</fullName>
    </submittedName>
</protein>
<organism evidence="1 2">
    <name type="scientific">Metabacillus rhizosphaerae</name>
    <dbReference type="NCBI Taxonomy" id="3117747"/>
    <lineage>
        <taxon>Bacteria</taxon>
        <taxon>Bacillati</taxon>
        <taxon>Bacillota</taxon>
        <taxon>Bacilli</taxon>
        <taxon>Bacillales</taxon>
        <taxon>Bacillaceae</taxon>
        <taxon>Metabacillus</taxon>
    </lineage>
</organism>
<gene>
    <name evidence="1" type="ORF">WCV66_17815</name>
</gene>
<evidence type="ECO:0000313" key="1">
    <source>
        <dbReference type="EMBL" id="WXB87085.1"/>
    </source>
</evidence>
<accession>A0ABZ2MP56</accession>
<sequence>MYITIVILASVFIIISLIRTYSNRNWKQIYSTYGNEEYFKIIAKLKEEGIKYKVETPFRGFNSRNERFKDDTQYNIYVKKDDEHKAVRVLHKTS</sequence>
<proteinExistence type="predicted"/>
<name>A0ABZ2MP56_9BACI</name>
<evidence type="ECO:0000313" key="2">
    <source>
        <dbReference type="Proteomes" id="UP001368328"/>
    </source>
</evidence>